<dbReference type="OrthoDB" id="1467749at2"/>
<proteinExistence type="predicted"/>
<protein>
    <submittedName>
        <fullName evidence="1">Uncharacterized protein</fullName>
    </submittedName>
</protein>
<name>A0A7X2ZUW7_9FLAO</name>
<sequence length="63" mass="7667">MRLLYIRRKTKTEKHYSAKMGPLTTRVTSIKRYFLGLPLNTLQKYRKTYYGKIKNYDDCQLFI</sequence>
<dbReference type="Proteomes" id="UP000540519">
    <property type="component" value="Unassembled WGS sequence"/>
</dbReference>
<dbReference type="AlphaFoldDB" id="A0A7X2ZUW7"/>
<comment type="caution">
    <text evidence="1">The sequence shown here is derived from an EMBL/GenBank/DDBJ whole genome shotgun (WGS) entry which is preliminary data.</text>
</comment>
<gene>
    <name evidence="1" type="ORF">D9O36_13490</name>
</gene>
<organism evidence="1 2">
    <name type="scientific">Zobellia amurskyensis</name>
    <dbReference type="NCBI Taxonomy" id="248905"/>
    <lineage>
        <taxon>Bacteria</taxon>
        <taxon>Pseudomonadati</taxon>
        <taxon>Bacteroidota</taxon>
        <taxon>Flavobacteriia</taxon>
        <taxon>Flavobacteriales</taxon>
        <taxon>Flavobacteriaceae</taxon>
        <taxon>Zobellia</taxon>
    </lineage>
</organism>
<dbReference type="RefSeq" id="WP_081889248.1">
    <property type="nucleotide sequence ID" value="NZ_RCNR01000026.1"/>
</dbReference>
<evidence type="ECO:0000313" key="2">
    <source>
        <dbReference type="Proteomes" id="UP000540519"/>
    </source>
</evidence>
<dbReference type="EMBL" id="RCNR01000026">
    <property type="protein sequence ID" value="MUH36863.1"/>
    <property type="molecule type" value="Genomic_DNA"/>
</dbReference>
<keyword evidence="2" id="KW-1185">Reference proteome</keyword>
<reference evidence="1 2" key="1">
    <citation type="journal article" date="2019" name="Mar. Drugs">
        <title>Comparative Genomics and CAZyme Genome Repertoires of Marine Zobellia amurskyensis KMM 3526(T) and Zobellia laminariae KMM 3676(T).</title>
        <authorList>
            <person name="Chernysheva N."/>
            <person name="Bystritskaya E."/>
            <person name="Stenkova A."/>
            <person name="Golovkin I."/>
            <person name="Nedashkovskaya O."/>
            <person name="Isaeva M."/>
        </authorList>
    </citation>
    <scope>NUCLEOTIDE SEQUENCE [LARGE SCALE GENOMIC DNA]</scope>
    <source>
        <strain evidence="1 2">KMM 3526</strain>
    </source>
</reference>
<accession>A0A7X2ZUW7</accession>
<evidence type="ECO:0000313" key="1">
    <source>
        <dbReference type="EMBL" id="MUH36863.1"/>
    </source>
</evidence>